<proteinExistence type="predicted"/>
<evidence type="ECO:0000256" key="2">
    <source>
        <dbReference type="SAM" id="SignalP"/>
    </source>
</evidence>
<keyword evidence="2" id="KW-0732">Signal</keyword>
<dbReference type="PANTHER" id="PTHR43283">
    <property type="entry name" value="BETA-LACTAMASE-RELATED"/>
    <property type="match status" value="1"/>
</dbReference>
<dbReference type="Pfam" id="PF00144">
    <property type="entry name" value="Beta-lactamase"/>
    <property type="match status" value="1"/>
</dbReference>
<evidence type="ECO:0000313" key="5">
    <source>
        <dbReference type="Proteomes" id="UP001389717"/>
    </source>
</evidence>
<dbReference type="InterPro" id="IPR050789">
    <property type="entry name" value="Diverse_Enzym_Activities"/>
</dbReference>
<accession>A0ABU9KEM7</accession>
<dbReference type="SUPFAM" id="SSF56601">
    <property type="entry name" value="beta-lactamase/transpeptidase-like"/>
    <property type="match status" value="1"/>
</dbReference>
<evidence type="ECO:0000256" key="1">
    <source>
        <dbReference type="ARBA" id="ARBA00022801"/>
    </source>
</evidence>
<organism evidence="4 5">
    <name type="scientific">Rossellomorea oryzaecorticis</name>
    <dbReference type="NCBI Taxonomy" id="1396505"/>
    <lineage>
        <taxon>Bacteria</taxon>
        <taxon>Bacillati</taxon>
        <taxon>Bacillota</taxon>
        <taxon>Bacilli</taxon>
        <taxon>Bacillales</taxon>
        <taxon>Bacillaceae</taxon>
        <taxon>Rossellomorea</taxon>
    </lineage>
</organism>
<dbReference type="GO" id="GO:0016787">
    <property type="term" value="F:hydrolase activity"/>
    <property type="evidence" value="ECO:0007669"/>
    <property type="project" value="UniProtKB-KW"/>
</dbReference>
<name>A0ABU9KEM7_9BACI</name>
<keyword evidence="1 4" id="KW-0378">Hydrolase</keyword>
<gene>
    <name evidence="4" type="ORF">AAEO50_19535</name>
</gene>
<keyword evidence="5" id="KW-1185">Reference proteome</keyword>
<sequence>MKKRSIALTALMCTSLFSPAVLAQGGENDRAVSEAENVQAHPAFTWGNPAPSSPVLHPGSARGAGMMQSTLDGIDPLMEEKIADGVMPGAVALVARSGHIVKHGAYGDAYRYTDGDFTEADSPIAMEKDTIFDLASISKIFTTTAAMILYEDGAFQLDDPVADYIPEFAANGKEEVTIRQLMTHTSGFTAWIPLYSKGNDREDRMQIVFNHPLANEPGTAYTYSDLNMITLGAIIERLSGQRLDEFVKENITEPIGMKDTMYNPPASLKERIAATEYQPAIDRGLVWGEVHDENAWSLDGVAGHAGVFSTAEDLAKFVHMFVKEGRYGGKQILQPETIKLLSENQIPEFPGDDHGLGWELNQGWFMDGLSDENSLGHTGYTGTSIVVNQDNDTIAILLTNRVHPSRSTVSTNTARRPFARLVADSIPVEMPKKEEAWFSGYGDQLDRSLTAEVNIEEDAALSIYTWYRIENNSDFGHVETSPDGETWTAAGSEFTGNSEDWSEEEVSIPAGTKFIRFTYETDSYANSRGWYVKDIELNLSNGEKLQPVFTGWEKRSY</sequence>
<feature type="domain" description="Beta-lactamase-related" evidence="3">
    <location>
        <begin position="75"/>
        <end position="416"/>
    </location>
</feature>
<evidence type="ECO:0000259" key="3">
    <source>
        <dbReference type="Pfam" id="PF00144"/>
    </source>
</evidence>
<protein>
    <submittedName>
        <fullName evidence="4">Serine hydrolase domain-containing protein</fullName>
        <ecNumber evidence="4">3.1.1.103</ecNumber>
    </submittedName>
</protein>
<dbReference type="RefSeq" id="WP_341986029.1">
    <property type="nucleotide sequence ID" value="NZ_JBBYAF010000056.1"/>
</dbReference>
<dbReference type="Gene3D" id="3.40.710.10">
    <property type="entry name" value="DD-peptidase/beta-lactamase superfamily"/>
    <property type="match status" value="1"/>
</dbReference>
<dbReference type="InterPro" id="IPR001466">
    <property type="entry name" value="Beta-lactam-related"/>
</dbReference>
<reference evidence="4 5" key="1">
    <citation type="submission" date="2024-04" db="EMBL/GenBank/DDBJ databases">
        <title>Bacillus oryzaecorticis sp. nov., a moderately halophilic bacterium isolated from rice husks.</title>
        <authorList>
            <person name="Zhu H.-S."/>
        </authorList>
    </citation>
    <scope>NUCLEOTIDE SEQUENCE [LARGE SCALE GENOMIC DNA]</scope>
    <source>
        <strain evidence="4 5">ZC255</strain>
    </source>
</reference>
<dbReference type="InterPro" id="IPR012338">
    <property type="entry name" value="Beta-lactam/transpept-like"/>
</dbReference>
<dbReference type="PANTHER" id="PTHR43283:SF11">
    <property type="entry name" value="BETA-LACTAMASE-RELATED DOMAIN-CONTAINING PROTEIN"/>
    <property type="match status" value="1"/>
</dbReference>
<dbReference type="Proteomes" id="UP001389717">
    <property type="component" value="Unassembled WGS sequence"/>
</dbReference>
<dbReference type="Pfam" id="PF20773">
    <property type="entry name" value="InhA-like_MAM"/>
    <property type="match status" value="1"/>
</dbReference>
<comment type="caution">
    <text evidence="4">The sequence shown here is derived from an EMBL/GenBank/DDBJ whole genome shotgun (WGS) entry which is preliminary data.</text>
</comment>
<dbReference type="EMBL" id="JBBYAF010000056">
    <property type="protein sequence ID" value="MEL3974488.1"/>
    <property type="molecule type" value="Genomic_DNA"/>
</dbReference>
<dbReference type="EC" id="3.1.1.103" evidence="4"/>
<feature type="signal peptide" evidence="2">
    <location>
        <begin position="1"/>
        <end position="23"/>
    </location>
</feature>
<feature type="chain" id="PRO_5045570043" evidence="2">
    <location>
        <begin position="24"/>
        <end position="557"/>
    </location>
</feature>
<evidence type="ECO:0000313" key="4">
    <source>
        <dbReference type="EMBL" id="MEL3974488.1"/>
    </source>
</evidence>